<dbReference type="CTD" id="126767"/>
<dbReference type="InterPro" id="IPR013094">
    <property type="entry name" value="AB_hydrolase_3"/>
</dbReference>
<feature type="domain" description="Alpha/beta hydrolase fold-3" evidence="2">
    <location>
        <begin position="168"/>
        <end position="313"/>
    </location>
</feature>
<evidence type="ECO:0000256" key="1">
    <source>
        <dbReference type="ARBA" id="ARBA00022801"/>
    </source>
</evidence>
<evidence type="ECO:0000313" key="4">
    <source>
        <dbReference type="RefSeq" id="XP_019316986.1"/>
    </source>
</evidence>
<name>A0A9V1G7V1_PANPR</name>
<dbReference type="PANTHER" id="PTHR48081:SF32">
    <property type="entry name" value="ALPHA_BETA HYDROLASE FOLD-3 DOMAIN-CONTAINING PROTEIN"/>
    <property type="match status" value="1"/>
</dbReference>
<dbReference type="AlphaFoldDB" id="A0A9V1G7V1"/>
<dbReference type="Proteomes" id="UP001165780">
    <property type="component" value="Unplaced"/>
</dbReference>
<dbReference type="SUPFAM" id="SSF53474">
    <property type="entry name" value="alpha/beta-Hydrolases"/>
    <property type="match status" value="1"/>
</dbReference>
<accession>A0A9V1G7V1</accession>
<dbReference type="InterPro" id="IPR029058">
    <property type="entry name" value="AB_hydrolase_fold"/>
</dbReference>
<protein>
    <submittedName>
        <fullName evidence="4">Arylacetamide deacetylase-like 3 isoform X1</fullName>
    </submittedName>
</protein>
<dbReference type="OrthoDB" id="408631at2759"/>
<reference evidence="4" key="1">
    <citation type="submission" date="2025-08" db="UniProtKB">
        <authorList>
            <consortium name="RefSeq"/>
        </authorList>
    </citation>
    <scope>IDENTIFICATION</scope>
    <source>
        <tissue evidence="4">Whole blood</tissue>
    </source>
</reference>
<dbReference type="GeneID" id="109274139"/>
<dbReference type="InterPro" id="IPR050300">
    <property type="entry name" value="GDXG_lipolytic_enzyme"/>
</dbReference>
<dbReference type="KEGG" id="ppad:109274139"/>
<keyword evidence="1" id="KW-0378">Hydrolase</keyword>
<feature type="domain" description="Alpha/beta hydrolase fold-3" evidence="2">
    <location>
        <begin position="363"/>
        <end position="433"/>
    </location>
</feature>
<organism evidence="3 4">
    <name type="scientific">Panthera pardus</name>
    <name type="common">Leopard</name>
    <name type="synonym">Felis pardus</name>
    <dbReference type="NCBI Taxonomy" id="9691"/>
    <lineage>
        <taxon>Eukaryota</taxon>
        <taxon>Metazoa</taxon>
        <taxon>Chordata</taxon>
        <taxon>Craniata</taxon>
        <taxon>Vertebrata</taxon>
        <taxon>Euteleostomi</taxon>
        <taxon>Mammalia</taxon>
        <taxon>Eutheria</taxon>
        <taxon>Laurasiatheria</taxon>
        <taxon>Carnivora</taxon>
        <taxon>Feliformia</taxon>
        <taxon>Felidae</taxon>
        <taxon>Pantherinae</taxon>
        <taxon>Panthera</taxon>
    </lineage>
</organism>
<evidence type="ECO:0000313" key="3">
    <source>
        <dbReference type="Proteomes" id="UP001165780"/>
    </source>
</evidence>
<dbReference type="Gene3D" id="3.40.50.1820">
    <property type="entry name" value="alpha/beta hydrolase"/>
    <property type="match status" value="1"/>
</dbReference>
<dbReference type="RefSeq" id="XP_019316986.1">
    <property type="nucleotide sequence ID" value="XM_019461441.2"/>
</dbReference>
<sequence>MGWAGPGGPAPGREVTSRPRLGVFWGRGTLTGWPEARFVGPGVNCLGKEDEGAAWAKVGWTYCSVARVHVDTWSSLPSSHSAGGTGGGCTRAQHRLKSFRPHFLLSHQQGMIFEKLRICSMPRFVRFMHDLRPLKEDPDVVVTDLRYGTIPVKLYQPKAFSCIPRPGIVFYHGGGAVLGSLKTHHVICCHLSKKSGSVVLSVGYRRLPQHKFPVAVRDCIAATIHFLKSLNVYGVDPDRVVVCGDSVGGGVATIVCQKLLDCPDLPKIRAQILVYAILQAVDFQSPSYQQNRNIPLLNWNFAFYCWSCYLDINPSWKSTIMKGAHLPAEVWEKYSKWLGAENIPERFKKKSYRPMPREPLNEAAYLETNLALDLMNSPLIAEDEVMSQLPEACIVSCEYDLLRDHSLLFKKRLEDLGVPVTWHHMEDGFHGVLSTFDMGYLQFPCSTRILNAMVHFLNKL</sequence>
<gene>
    <name evidence="4" type="primary">AADACL3</name>
</gene>
<dbReference type="GO" id="GO:0016787">
    <property type="term" value="F:hydrolase activity"/>
    <property type="evidence" value="ECO:0007669"/>
    <property type="project" value="UniProtKB-KW"/>
</dbReference>
<proteinExistence type="predicted"/>
<evidence type="ECO:0000259" key="2">
    <source>
        <dbReference type="Pfam" id="PF07859"/>
    </source>
</evidence>
<keyword evidence="3" id="KW-1185">Reference proteome</keyword>
<dbReference type="Pfam" id="PF07859">
    <property type="entry name" value="Abhydrolase_3"/>
    <property type="match status" value="2"/>
</dbReference>
<dbReference type="PANTHER" id="PTHR48081">
    <property type="entry name" value="AB HYDROLASE SUPERFAMILY PROTEIN C4A8.06C"/>
    <property type="match status" value="1"/>
</dbReference>